<reference evidence="3 4" key="1">
    <citation type="journal article" date="2013" name="Genome Announc.">
        <title>Draft Genome Sequence of Cesiribacter andamanensis Strain AMV16T, Isolated from a Soil Sample from a Mud Volcano in the Andaman Islands, India.</title>
        <authorList>
            <person name="Shivaji S."/>
            <person name="Ara S."/>
            <person name="Begum Z."/>
            <person name="Srinivas T.N."/>
            <person name="Singh A."/>
            <person name="Kumar Pinnaka A."/>
        </authorList>
    </citation>
    <scope>NUCLEOTIDE SEQUENCE [LARGE SCALE GENOMIC DNA]</scope>
    <source>
        <strain evidence="3 4">AMV16</strain>
    </source>
</reference>
<feature type="chain" id="PRO_5004082136" description="3-keto-alpha-glucoside-1,2-lyase/3-keto-2-hydroxy-glucal hydratase domain-containing protein" evidence="1">
    <location>
        <begin position="29"/>
        <end position="254"/>
    </location>
</feature>
<evidence type="ECO:0000256" key="1">
    <source>
        <dbReference type="SAM" id="SignalP"/>
    </source>
</evidence>
<gene>
    <name evidence="3" type="ORF">ADICEAN_02792</name>
</gene>
<dbReference type="InterPro" id="IPR010496">
    <property type="entry name" value="AL/BT2_dom"/>
</dbReference>
<dbReference type="Gene3D" id="2.60.120.560">
    <property type="entry name" value="Exo-inulinase, domain 1"/>
    <property type="match status" value="1"/>
</dbReference>
<dbReference type="eggNOG" id="COG2133">
    <property type="taxonomic scope" value="Bacteria"/>
</dbReference>
<dbReference type="Pfam" id="PF06439">
    <property type="entry name" value="3keto-disac_hyd"/>
    <property type="match status" value="1"/>
</dbReference>
<feature type="domain" description="3-keto-alpha-glucoside-1,2-lyase/3-keto-2-hydroxy-glucal hydratase" evidence="2">
    <location>
        <begin position="45"/>
        <end position="252"/>
    </location>
</feature>
<protein>
    <recommendedName>
        <fullName evidence="2">3-keto-alpha-glucoside-1,2-lyase/3-keto-2-hydroxy-glucal hydratase domain-containing protein</fullName>
    </recommendedName>
</protein>
<organism evidence="3 4">
    <name type="scientific">Cesiribacter andamanensis AMV16</name>
    <dbReference type="NCBI Taxonomy" id="1279009"/>
    <lineage>
        <taxon>Bacteria</taxon>
        <taxon>Pseudomonadati</taxon>
        <taxon>Bacteroidota</taxon>
        <taxon>Cytophagia</taxon>
        <taxon>Cytophagales</taxon>
        <taxon>Cesiribacteraceae</taxon>
        <taxon>Cesiribacter</taxon>
    </lineage>
</organism>
<keyword evidence="1" id="KW-0732">Signal</keyword>
<dbReference type="AlphaFoldDB" id="M7NJW7"/>
<evidence type="ECO:0000259" key="2">
    <source>
        <dbReference type="Pfam" id="PF06439"/>
    </source>
</evidence>
<dbReference type="Proteomes" id="UP000011910">
    <property type="component" value="Unassembled WGS sequence"/>
</dbReference>
<accession>M7NJW7</accession>
<evidence type="ECO:0000313" key="4">
    <source>
        <dbReference type="Proteomes" id="UP000011910"/>
    </source>
</evidence>
<sequence>MTMRYPLLHLPLAVLAAGLLLVSCSATPDRTLRHNTLSEQEQQEGWELLFDGQSLQGWHNYGKEGVGPAWRADSGALHLYVAQRAGNKVPGGGDLVTDRVLEGDFELKIDWRVGPLSNSGIFFFVEEDTAQYPEIYHSGMELQIFDDAIYKGVEEENAHRAGDLFGLESAGGNTVRPVGEWNQVHVLHKGGFFRVYMNGVMIHNLDLNSPDWQAAIAGSGLKQAPISRGHYRGRLGLQDWGSEVWYRNIKLREL</sequence>
<dbReference type="PROSITE" id="PS51257">
    <property type="entry name" value="PROKAR_LIPOPROTEIN"/>
    <property type="match status" value="1"/>
</dbReference>
<dbReference type="EMBL" id="AODQ01000074">
    <property type="protein sequence ID" value="EMR02085.1"/>
    <property type="molecule type" value="Genomic_DNA"/>
</dbReference>
<comment type="caution">
    <text evidence="3">The sequence shown here is derived from an EMBL/GenBank/DDBJ whole genome shotgun (WGS) entry which is preliminary data.</text>
</comment>
<keyword evidence="4" id="KW-1185">Reference proteome</keyword>
<feature type="signal peptide" evidence="1">
    <location>
        <begin position="1"/>
        <end position="28"/>
    </location>
</feature>
<proteinExistence type="predicted"/>
<dbReference type="GO" id="GO:0016787">
    <property type="term" value="F:hydrolase activity"/>
    <property type="evidence" value="ECO:0007669"/>
    <property type="project" value="InterPro"/>
</dbReference>
<dbReference type="STRING" id="1279009.ADICEAN_02792"/>
<evidence type="ECO:0000313" key="3">
    <source>
        <dbReference type="EMBL" id="EMR02085.1"/>
    </source>
</evidence>
<name>M7NJW7_9BACT</name>